<proteinExistence type="predicted"/>
<gene>
    <name evidence="1" type="ORF">A1OE_1504</name>
</gene>
<name>K7Z663_9PROT</name>
<dbReference type="HOGENOM" id="CLU_3248778_0_0_5"/>
<dbReference type="AlphaFoldDB" id="K7Z663"/>
<organism evidence="1 2">
    <name type="scientific">Candidatus Endolissoclinum faulkneri L2</name>
    <dbReference type="NCBI Taxonomy" id="1193729"/>
    <lineage>
        <taxon>Bacteria</taxon>
        <taxon>Pseudomonadati</taxon>
        <taxon>Pseudomonadota</taxon>
        <taxon>Alphaproteobacteria</taxon>
        <taxon>Rhodospirillales</taxon>
        <taxon>Rhodospirillaceae</taxon>
        <taxon>Candidatus Endolissoclinum</taxon>
    </lineage>
</organism>
<dbReference type="KEGG" id="thal:A1OE_1504"/>
<sequence>MLLFSFARKQSIFHFITDRPLINQTRYVNNCIKNMKDLMFIA</sequence>
<protein>
    <submittedName>
        <fullName evidence="1">Uncharacterized protein</fullName>
    </submittedName>
</protein>
<accession>K7Z663</accession>
<evidence type="ECO:0000313" key="2">
    <source>
        <dbReference type="Proteomes" id="UP000010077"/>
    </source>
</evidence>
<evidence type="ECO:0000313" key="1">
    <source>
        <dbReference type="EMBL" id="AFX99673.1"/>
    </source>
</evidence>
<keyword evidence="2" id="KW-1185">Reference proteome</keyword>
<dbReference type="STRING" id="1193729.A1OE_1504"/>
<dbReference type="Proteomes" id="UP000010077">
    <property type="component" value="Chromosome"/>
</dbReference>
<reference evidence="1 2" key="1">
    <citation type="journal article" date="2012" name="Proc. Natl. Acad. Sci. U.S.A.">
        <title>Genome streamlining and chemical defense in a coral reef symbiosis.</title>
        <authorList>
            <person name="Kwan J.C."/>
            <person name="Donia M.S."/>
            <person name="Han A.W."/>
            <person name="Hirose E."/>
            <person name="Haygood M.G."/>
            <person name="Schmidt E.W."/>
        </authorList>
    </citation>
    <scope>NUCLEOTIDE SEQUENCE [LARGE SCALE GENOMIC DNA]</scope>
    <source>
        <strain evidence="1 2">L2</strain>
    </source>
</reference>
<dbReference type="EMBL" id="CP003539">
    <property type="protein sequence ID" value="AFX99673.1"/>
    <property type="molecule type" value="Genomic_DNA"/>
</dbReference>